<evidence type="ECO:0000313" key="2">
    <source>
        <dbReference type="EMBL" id="KYQ50296.1"/>
    </source>
</evidence>
<reference evidence="2 3" key="1">
    <citation type="submission" date="2015-09" db="EMBL/GenBank/DDBJ databases">
        <title>Trachymyrmex zeteki WGS genome.</title>
        <authorList>
            <person name="Nygaard S."/>
            <person name="Hu H."/>
            <person name="Boomsma J."/>
            <person name="Zhang G."/>
        </authorList>
    </citation>
    <scope>NUCLEOTIDE SEQUENCE [LARGE SCALE GENOMIC DNA]</scope>
    <source>
        <strain evidence="2">Tzet28-1</strain>
        <tissue evidence="2">Whole body</tissue>
    </source>
</reference>
<dbReference type="EMBL" id="KQ982813">
    <property type="protein sequence ID" value="KYQ50296.1"/>
    <property type="molecule type" value="Genomic_DNA"/>
</dbReference>
<organism evidence="2 3">
    <name type="scientific">Mycetomoellerius zeteki</name>
    <dbReference type="NCBI Taxonomy" id="64791"/>
    <lineage>
        <taxon>Eukaryota</taxon>
        <taxon>Metazoa</taxon>
        <taxon>Ecdysozoa</taxon>
        <taxon>Arthropoda</taxon>
        <taxon>Hexapoda</taxon>
        <taxon>Insecta</taxon>
        <taxon>Pterygota</taxon>
        <taxon>Neoptera</taxon>
        <taxon>Endopterygota</taxon>
        <taxon>Hymenoptera</taxon>
        <taxon>Apocrita</taxon>
        <taxon>Aculeata</taxon>
        <taxon>Formicoidea</taxon>
        <taxon>Formicidae</taxon>
        <taxon>Myrmicinae</taxon>
        <taxon>Mycetomoellerius</taxon>
    </lineage>
</organism>
<name>A0A151WR06_9HYME</name>
<dbReference type="AlphaFoldDB" id="A0A151WR06"/>
<evidence type="ECO:0000256" key="1">
    <source>
        <dbReference type="SAM" id="MobiDB-lite"/>
    </source>
</evidence>
<accession>A0A151WR06</accession>
<protein>
    <submittedName>
        <fullName evidence="2">Uncharacterized protein</fullName>
    </submittedName>
</protein>
<dbReference type="Proteomes" id="UP000075809">
    <property type="component" value="Unassembled WGS sequence"/>
</dbReference>
<feature type="compositionally biased region" description="Basic and acidic residues" evidence="1">
    <location>
        <begin position="96"/>
        <end position="121"/>
    </location>
</feature>
<keyword evidence="3" id="KW-1185">Reference proteome</keyword>
<feature type="region of interest" description="Disordered" evidence="1">
    <location>
        <begin position="26"/>
        <end position="121"/>
    </location>
</feature>
<sequence>MIHAVGEPVECGCVFTLISRAVRRAGMREKTERKREREREERRANERIPIHRARSETPQFTLPRSRDEPRQTRETTAAPDSDELRRPRLMQLPRARGGERERESEKERVDQSERPPRRRENEPEWYRASILQRRTGLPCRYLQPFTRALNGEALLFSFVATFM</sequence>
<evidence type="ECO:0000313" key="3">
    <source>
        <dbReference type="Proteomes" id="UP000075809"/>
    </source>
</evidence>
<feature type="compositionally biased region" description="Basic and acidic residues" evidence="1">
    <location>
        <begin position="64"/>
        <end position="73"/>
    </location>
</feature>
<feature type="compositionally biased region" description="Basic and acidic residues" evidence="1">
    <location>
        <begin position="26"/>
        <end position="55"/>
    </location>
</feature>
<gene>
    <name evidence="2" type="ORF">ALC60_10609</name>
</gene>
<proteinExistence type="predicted"/>